<organism evidence="2 3">
    <name type="scientific">Peltaster fructicola</name>
    <dbReference type="NCBI Taxonomy" id="286661"/>
    <lineage>
        <taxon>Eukaryota</taxon>
        <taxon>Fungi</taxon>
        <taxon>Dikarya</taxon>
        <taxon>Ascomycota</taxon>
        <taxon>Pezizomycotina</taxon>
        <taxon>Dothideomycetes</taxon>
        <taxon>Dothideomycetes incertae sedis</taxon>
        <taxon>Peltaster</taxon>
    </lineage>
</organism>
<keyword evidence="1" id="KW-0732">Signal</keyword>
<dbReference type="OrthoDB" id="5076485at2759"/>
<name>A0A6H0XJ33_9PEZI</name>
<dbReference type="AlphaFoldDB" id="A0A6H0XJ33"/>
<accession>A0A6H0XJ33</accession>
<dbReference type="Proteomes" id="UP000503462">
    <property type="component" value="Chromosome 1"/>
</dbReference>
<gene>
    <name evidence="2" type="ORF">AMS68_000241</name>
</gene>
<keyword evidence="3" id="KW-1185">Reference proteome</keyword>
<protein>
    <submittedName>
        <fullName evidence="2">Uncharacterized protein</fullName>
    </submittedName>
</protein>
<dbReference type="EMBL" id="CP051139">
    <property type="protein sequence ID" value="QIW94723.1"/>
    <property type="molecule type" value="Genomic_DNA"/>
</dbReference>
<evidence type="ECO:0000256" key="1">
    <source>
        <dbReference type="SAM" id="SignalP"/>
    </source>
</evidence>
<sequence>MSTILSIIYAVSTFNVLVHALDGIVTPSNVVADQEFDVSFVPGASDSQDQFRVYLSAAAVGQNGPLCYLQNLTTLTSPFKATIPAQAGPDGVDYSIGVADITTGQGATFGNKFNFTGGTGTPSDYETHLNGAPFWDADKLPCTSMHCARQCAQANYPGDLTDDTAYDNMKTCIEKCPGVAMDTNATAPANGASGNNIPVALVTLGPSMILTAYETVITSGSMVVTQAIVGNKTLTLGSAPAVVSSAAISLANSGLIVAGSSLVPFTTAAPNSTSTTAPASTTAAAATTSSSAAAYSTEPQIIFAGCIAAAMAVW</sequence>
<feature type="signal peptide" evidence="1">
    <location>
        <begin position="1"/>
        <end position="20"/>
    </location>
</feature>
<proteinExistence type="predicted"/>
<reference evidence="2 3" key="1">
    <citation type="journal article" date="2016" name="Sci. Rep.">
        <title>Peltaster fructicola genome reveals evolution from an invasive phytopathogen to an ectophytic parasite.</title>
        <authorList>
            <person name="Xu C."/>
            <person name="Chen H."/>
            <person name="Gleason M.L."/>
            <person name="Xu J.R."/>
            <person name="Liu H."/>
            <person name="Zhang R."/>
            <person name="Sun G."/>
        </authorList>
    </citation>
    <scope>NUCLEOTIDE SEQUENCE [LARGE SCALE GENOMIC DNA]</scope>
    <source>
        <strain evidence="2 3">LNHT1506</strain>
    </source>
</reference>
<feature type="chain" id="PRO_5026278409" evidence="1">
    <location>
        <begin position="21"/>
        <end position="314"/>
    </location>
</feature>
<evidence type="ECO:0000313" key="2">
    <source>
        <dbReference type="EMBL" id="QIW94723.1"/>
    </source>
</evidence>
<evidence type="ECO:0000313" key="3">
    <source>
        <dbReference type="Proteomes" id="UP000503462"/>
    </source>
</evidence>